<feature type="domain" description="Glucose/Sorbosone dehydrogenase" evidence="2">
    <location>
        <begin position="80"/>
        <end position="416"/>
    </location>
</feature>
<dbReference type="Pfam" id="PF07995">
    <property type="entry name" value="GSDH"/>
    <property type="match status" value="1"/>
</dbReference>
<sequence>MGSRRTMMGTIFRKQWGKTFLLPVAKGIVLLAIAGCTNQTTTSPTEVSPSPQPVTNSTVKQTQSAPTTENFRQVTVLQGLEHPWGIAWLPDGTMLITERPGRLRVVRNGKLEPTPVTGVPEVFAVNQGGLLDVSVHPNFAENRLIYLTYAHGTEQANRTRVARARFDGKALQDVRVIFEVNRTKSGGQHFGSRILWLPDRTMLISIGDGGNPPVRLDGDLIRKQAQNLQSHLGKIVRLNDDGTIPKDNPFVGNNNANSAIWSYGHRNIQGIAFDPINNQVWVNEHGARGGDELNLVQAGKNYGWPVVSYSREYSTGEPVSAQKSQPGMVDPKTVWTPATAPSGLAFYNGDRFPQWQGNLFSGGLVSRDVRRITLDKAGNVLSQESIAISQRVRDVRQGPDGLLYILTDEQDGQLIRLEPVAQKPKE</sequence>
<proteinExistence type="predicted"/>
<dbReference type="InterPro" id="IPR011041">
    <property type="entry name" value="Quinoprot_gluc/sorb_DH_b-prop"/>
</dbReference>
<feature type="compositionally biased region" description="Low complexity" evidence="1">
    <location>
        <begin position="40"/>
        <end position="55"/>
    </location>
</feature>
<reference evidence="3 4" key="1">
    <citation type="submission" date="2024-09" db="EMBL/GenBank/DDBJ databases">
        <title>Floridaenema gen nov. (Aerosakkonemataceae, Aerosakkonematales ord. nov., Cyanobacteria) from benthic tropical and subtropical fresh waters, with the description of four new species.</title>
        <authorList>
            <person name="Moretto J.A."/>
            <person name="Berthold D.E."/>
            <person name="Lefler F.W."/>
            <person name="Huang I.-S."/>
            <person name="Laughinghouse H. IV."/>
        </authorList>
    </citation>
    <scope>NUCLEOTIDE SEQUENCE [LARGE SCALE GENOMIC DNA]</scope>
    <source>
        <strain evidence="3 4">BLCC-F154</strain>
    </source>
</reference>
<evidence type="ECO:0000256" key="1">
    <source>
        <dbReference type="SAM" id="MobiDB-lite"/>
    </source>
</evidence>
<evidence type="ECO:0000313" key="4">
    <source>
        <dbReference type="Proteomes" id="UP001576776"/>
    </source>
</evidence>
<name>A0ABV4YFL0_9CYAN</name>
<dbReference type="Proteomes" id="UP001576776">
    <property type="component" value="Unassembled WGS sequence"/>
</dbReference>
<dbReference type="EC" id="1.1.5.-" evidence="3"/>
<evidence type="ECO:0000259" key="2">
    <source>
        <dbReference type="Pfam" id="PF07995"/>
    </source>
</evidence>
<accession>A0ABV4YFL0</accession>
<dbReference type="PANTHER" id="PTHR19328">
    <property type="entry name" value="HEDGEHOG-INTERACTING PROTEIN"/>
    <property type="match status" value="1"/>
</dbReference>
<dbReference type="InterPro" id="IPR012938">
    <property type="entry name" value="Glc/Sorbosone_DH"/>
</dbReference>
<gene>
    <name evidence="3" type="ORF">ACE1B6_17130</name>
</gene>
<protein>
    <submittedName>
        <fullName evidence="3">PQQ-dependent sugar dehydrogenase</fullName>
        <ecNumber evidence="3">1.1.5.-</ecNumber>
    </submittedName>
</protein>
<dbReference type="RefSeq" id="WP_413258468.1">
    <property type="nucleotide sequence ID" value="NZ_JBHFNS010000066.1"/>
</dbReference>
<organism evidence="3 4">
    <name type="scientific">Floridaenema fluviatile BLCC-F154</name>
    <dbReference type="NCBI Taxonomy" id="3153640"/>
    <lineage>
        <taxon>Bacteria</taxon>
        <taxon>Bacillati</taxon>
        <taxon>Cyanobacteriota</taxon>
        <taxon>Cyanophyceae</taxon>
        <taxon>Oscillatoriophycideae</taxon>
        <taxon>Aerosakkonematales</taxon>
        <taxon>Aerosakkonemataceae</taxon>
        <taxon>Floridanema</taxon>
        <taxon>Floridanema fluviatile</taxon>
    </lineage>
</organism>
<keyword evidence="4" id="KW-1185">Reference proteome</keyword>
<dbReference type="SUPFAM" id="SSF50952">
    <property type="entry name" value="Soluble quinoprotein glucose dehydrogenase"/>
    <property type="match status" value="1"/>
</dbReference>
<keyword evidence="3" id="KW-0560">Oxidoreductase</keyword>
<comment type="caution">
    <text evidence="3">The sequence shown here is derived from an EMBL/GenBank/DDBJ whole genome shotgun (WGS) entry which is preliminary data.</text>
</comment>
<dbReference type="EMBL" id="JBHFNS010000066">
    <property type="protein sequence ID" value="MFB2936974.1"/>
    <property type="molecule type" value="Genomic_DNA"/>
</dbReference>
<evidence type="ECO:0000313" key="3">
    <source>
        <dbReference type="EMBL" id="MFB2936974.1"/>
    </source>
</evidence>
<dbReference type="Gene3D" id="2.120.10.30">
    <property type="entry name" value="TolB, C-terminal domain"/>
    <property type="match status" value="1"/>
</dbReference>
<feature type="compositionally biased region" description="Polar residues" evidence="1">
    <location>
        <begin position="56"/>
        <end position="67"/>
    </location>
</feature>
<dbReference type="InterPro" id="IPR011042">
    <property type="entry name" value="6-blade_b-propeller_TolB-like"/>
</dbReference>
<dbReference type="PANTHER" id="PTHR19328:SF75">
    <property type="entry name" value="ALDOSE SUGAR DEHYDROGENASE YLII"/>
    <property type="match status" value="1"/>
</dbReference>
<dbReference type="GO" id="GO:0016491">
    <property type="term" value="F:oxidoreductase activity"/>
    <property type="evidence" value="ECO:0007669"/>
    <property type="project" value="UniProtKB-KW"/>
</dbReference>
<feature type="region of interest" description="Disordered" evidence="1">
    <location>
        <begin position="40"/>
        <end position="67"/>
    </location>
</feature>